<dbReference type="EMBL" id="CAJVPY010056567">
    <property type="protein sequence ID" value="CAG8818466.1"/>
    <property type="molecule type" value="Genomic_DNA"/>
</dbReference>
<name>A0A9N9KCD2_9GLOM</name>
<feature type="non-terminal residue" evidence="1">
    <location>
        <position position="149"/>
    </location>
</feature>
<sequence>ILETDDNNELYDDLSDILNIYYGQDYNQIELYNRNLNNSFLEDFESRLNLEGSIISDDYYLEDVESRLNLEGSIISDNYYLEDSTIPDNYYSKNLKTYKAQSKIIEVDNNLIESNNNIIDSHSNIVNSQEIITISDLESQSYTTQEKQK</sequence>
<keyword evidence="2" id="KW-1185">Reference proteome</keyword>
<proteinExistence type="predicted"/>
<dbReference type="OrthoDB" id="2479915at2759"/>
<protein>
    <submittedName>
        <fullName evidence="1">27968_t:CDS:1</fullName>
    </submittedName>
</protein>
<gene>
    <name evidence="1" type="ORF">DERYTH_LOCUS26630</name>
</gene>
<organism evidence="1 2">
    <name type="scientific">Dentiscutata erythropus</name>
    <dbReference type="NCBI Taxonomy" id="1348616"/>
    <lineage>
        <taxon>Eukaryota</taxon>
        <taxon>Fungi</taxon>
        <taxon>Fungi incertae sedis</taxon>
        <taxon>Mucoromycota</taxon>
        <taxon>Glomeromycotina</taxon>
        <taxon>Glomeromycetes</taxon>
        <taxon>Diversisporales</taxon>
        <taxon>Gigasporaceae</taxon>
        <taxon>Dentiscutata</taxon>
    </lineage>
</organism>
<evidence type="ECO:0000313" key="2">
    <source>
        <dbReference type="Proteomes" id="UP000789405"/>
    </source>
</evidence>
<accession>A0A9N9KCD2</accession>
<dbReference type="AlphaFoldDB" id="A0A9N9KCD2"/>
<evidence type="ECO:0000313" key="1">
    <source>
        <dbReference type="EMBL" id="CAG8818466.1"/>
    </source>
</evidence>
<comment type="caution">
    <text evidence="1">The sequence shown here is derived from an EMBL/GenBank/DDBJ whole genome shotgun (WGS) entry which is preliminary data.</text>
</comment>
<reference evidence="1" key="1">
    <citation type="submission" date="2021-06" db="EMBL/GenBank/DDBJ databases">
        <authorList>
            <person name="Kallberg Y."/>
            <person name="Tangrot J."/>
            <person name="Rosling A."/>
        </authorList>
    </citation>
    <scope>NUCLEOTIDE SEQUENCE</scope>
    <source>
        <strain evidence="1">MA453B</strain>
    </source>
</reference>
<dbReference type="Proteomes" id="UP000789405">
    <property type="component" value="Unassembled WGS sequence"/>
</dbReference>
<feature type="non-terminal residue" evidence="1">
    <location>
        <position position="1"/>
    </location>
</feature>